<dbReference type="InterPro" id="IPR020945">
    <property type="entry name" value="DMSO/NO3_reduct_chaperone"/>
</dbReference>
<proteinExistence type="predicted"/>
<name>A0A6I3IAZ7_9MICO</name>
<comment type="caution">
    <text evidence="3">The sequence shown here is derived from an EMBL/GenBank/DDBJ whole genome shotgun (WGS) entry which is preliminary data.</text>
</comment>
<dbReference type="Proteomes" id="UP000431092">
    <property type="component" value="Unassembled WGS sequence"/>
</dbReference>
<evidence type="ECO:0000256" key="1">
    <source>
        <dbReference type="ARBA" id="ARBA00023063"/>
    </source>
</evidence>
<dbReference type="PANTHER" id="PTHR43680:SF2">
    <property type="entry name" value="NITRATE REDUCTASE MOLYBDENUM COFACTOR ASSEMBLY CHAPERONE NARJ"/>
    <property type="match status" value="1"/>
</dbReference>
<dbReference type="RefSeq" id="WP_288797741.1">
    <property type="nucleotide sequence ID" value="NZ_WLVL01000019.1"/>
</dbReference>
<dbReference type="GO" id="GO:0051131">
    <property type="term" value="P:chaperone-mediated protein complex assembly"/>
    <property type="evidence" value="ECO:0007669"/>
    <property type="project" value="InterPro"/>
</dbReference>
<evidence type="ECO:0000256" key="2">
    <source>
        <dbReference type="SAM" id="MobiDB-lite"/>
    </source>
</evidence>
<dbReference type="GO" id="GO:0051082">
    <property type="term" value="F:unfolded protein binding"/>
    <property type="evidence" value="ECO:0007669"/>
    <property type="project" value="InterPro"/>
</dbReference>
<keyword evidence="4" id="KW-1185">Reference proteome</keyword>
<dbReference type="AlphaFoldDB" id="A0A6I3IAZ7"/>
<dbReference type="PANTHER" id="PTHR43680">
    <property type="entry name" value="NITRATE REDUCTASE MOLYBDENUM COFACTOR ASSEMBLY CHAPERONE"/>
    <property type="match status" value="1"/>
</dbReference>
<keyword evidence="1" id="KW-0534">Nitrate assimilation</keyword>
<dbReference type="NCBIfam" id="TIGR00684">
    <property type="entry name" value="narJ"/>
    <property type="match status" value="1"/>
</dbReference>
<dbReference type="GO" id="GO:0042128">
    <property type="term" value="P:nitrate assimilation"/>
    <property type="evidence" value="ECO:0007669"/>
    <property type="project" value="UniProtKB-KW"/>
</dbReference>
<sequence>MRLALRRRKQAALPVGTDEMRAAWQCASLLLGYPDEQLLAHLPVLRDTSAQLPEVVGEPLGRLVATISAAADAGELDVLQKRYVDTFDYTRRCAPYLTYFAHGDTRKRGMALVQFKQTYRRAGVEIGDEELPDHLAVVLEFGATVDLEAALTLVLDHRAGLEVLRLALLDRDVPWADVLVAVCATLPPLDGDEQTAVARLVAQGPPSEDVGLAPYEIDPRLNPHPATDPSPEELEAELLQHSQGGRS</sequence>
<feature type="region of interest" description="Disordered" evidence="2">
    <location>
        <begin position="205"/>
        <end position="247"/>
    </location>
</feature>
<evidence type="ECO:0000313" key="3">
    <source>
        <dbReference type="EMBL" id="MTB71398.1"/>
    </source>
</evidence>
<dbReference type="Pfam" id="PF02613">
    <property type="entry name" value="Nitrate_red_del"/>
    <property type="match status" value="1"/>
</dbReference>
<protein>
    <submittedName>
        <fullName evidence="3">Nitrate reductase molybdenum cofactor assembly chaperone</fullName>
    </submittedName>
</protein>
<reference evidence="3 4" key="1">
    <citation type="submission" date="2019-11" db="EMBL/GenBank/DDBJ databases">
        <title>Whole genome sequencing identifies a novel species of the genus Arsenicicoccus isolated from human blood.</title>
        <authorList>
            <person name="Jeong J.H."/>
            <person name="Kweon O.J."/>
            <person name="Kim H.R."/>
            <person name="Kim T.-H."/>
            <person name="Ha S.-M."/>
            <person name="Lee M.-K."/>
        </authorList>
    </citation>
    <scope>NUCLEOTIDE SEQUENCE [LARGE SCALE GENOMIC DNA]</scope>
    <source>
        <strain evidence="3 4">MKL-02</strain>
    </source>
</reference>
<gene>
    <name evidence="3" type="primary">narJ</name>
    <name evidence="3" type="ORF">GGG17_05335</name>
</gene>
<dbReference type="InterPro" id="IPR036411">
    <property type="entry name" value="TorD-like_sf"/>
</dbReference>
<evidence type="ECO:0000313" key="4">
    <source>
        <dbReference type="Proteomes" id="UP000431092"/>
    </source>
</evidence>
<dbReference type="EMBL" id="WLVL01000019">
    <property type="protein sequence ID" value="MTB71398.1"/>
    <property type="molecule type" value="Genomic_DNA"/>
</dbReference>
<dbReference type="SUPFAM" id="SSF89155">
    <property type="entry name" value="TorD-like"/>
    <property type="match status" value="1"/>
</dbReference>
<accession>A0A6I3IAZ7</accession>
<dbReference type="GO" id="GO:0016530">
    <property type="term" value="F:metallochaperone activity"/>
    <property type="evidence" value="ECO:0007669"/>
    <property type="project" value="TreeGrafter"/>
</dbReference>
<dbReference type="InterPro" id="IPR003765">
    <property type="entry name" value="NO3_reductase_chaperone_NarJ"/>
</dbReference>
<organism evidence="3 4">
    <name type="scientific">Arsenicicoccus cauae</name>
    <dbReference type="NCBI Taxonomy" id="2663847"/>
    <lineage>
        <taxon>Bacteria</taxon>
        <taxon>Bacillati</taxon>
        <taxon>Actinomycetota</taxon>
        <taxon>Actinomycetes</taxon>
        <taxon>Micrococcales</taxon>
        <taxon>Intrasporangiaceae</taxon>
        <taxon>Arsenicicoccus</taxon>
    </lineage>
</organism>
<dbReference type="Gene3D" id="1.10.3480.10">
    <property type="entry name" value="TorD-like"/>
    <property type="match status" value="1"/>
</dbReference>